<dbReference type="Proteomes" id="UP001597297">
    <property type="component" value="Unassembled WGS sequence"/>
</dbReference>
<evidence type="ECO:0000256" key="3">
    <source>
        <dbReference type="ARBA" id="ARBA00022989"/>
    </source>
</evidence>
<evidence type="ECO:0000256" key="5">
    <source>
        <dbReference type="SAM" id="Phobius"/>
    </source>
</evidence>
<gene>
    <name evidence="8" type="ORF">ACFSQZ_04050</name>
</gene>
<dbReference type="Pfam" id="PF06271">
    <property type="entry name" value="RDD"/>
    <property type="match status" value="1"/>
</dbReference>
<comment type="caution">
    <text evidence="8">The sequence shown here is derived from an EMBL/GenBank/DDBJ whole genome shotgun (WGS) entry which is preliminary data.</text>
</comment>
<feature type="transmembrane region" description="Helical" evidence="5">
    <location>
        <begin position="227"/>
        <end position="250"/>
    </location>
</feature>
<evidence type="ECO:0000259" key="7">
    <source>
        <dbReference type="Pfam" id="PF14237"/>
    </source>
</evidence>
<feature type="transmembrane region" description="Helical" evidence="5">
    <location>
        <begin position="129"/>
        <end position="151"/>
    </location>
</feature>
<evidence type="ECO:0000313" key="9">
    <source>
        <dbReference type="Proteomes" id="UP001597297"/>
    </source>
</evidence>
<dbReference type="InterPro" id="IPR010432">
    <property type="entry name" value="RDD"/>
</dbReference>
<feature type="domain" description="GYF" evidence="7">
    <location>
        <begin position="5"/>
        <end position="52"/>
    </location>
</feature>
<evidence type="ECO:0000256" key="4">
    <source>
        <dbReference type="ARBA" id="ARBA00023136"/>
    </source>
</evidence>
<dbReference type="Pfam" id="PF14237">
    <property type="entry name" value="GYF_2"/>
    <property type="match status" value="1"/>
</dbReference>
<feature type="transmembrane region" description="Helical" evidence="5">
    <location>
        <begin position="184"/>
        <end position="206"/>
    </location>
</feature>
<keyword evidence="3 5" id="KW-1133">Transmembrane helix</keyword>
<organism evidence="8 9">
    <name type="scientific">Rubritalea spongiae</name>
    <dbReference type="NCBI Taxonomy" id="430797"/>
    <lineage>
        <taxon>Bacteria</taxon>
        <taxon>Pseudomonadati</taxon>
        <taxon>Verrucomicrobiota</taxon>
        <taxon>Verrucomicrobiia</taxon>
        <taxon>Verrucomicrobiales</taxon>
        <taxon>Rubritaleaceae</taxon>
        <taxon>Rubritalea</taxon>
    </lineage>
</organism>
<dbReference type="RefSeq" id="WP_377094774.1">
    <property type="nucleotide sequence ID" value="NZ_JBHSJM010000001.1"/>
</dbReference>
<evidence type="ECO:0000259" key="6">
    <source>
        <dbReference type="Pfam" id="PF06271"/>
    </source>
</evidence>
<evidence type="ECO:0000313" key="8">
    <source>
        <dbReference type="EMBL" id="MFD2275633.1"/>
    </source>
</evidence>
<keyword evidence="2 5" id="KW-0812">Transmembrane</keyword>
<dbReference type="InterPro" id="IPR025640">
    <property type="entry name" value="GYF_2"/>
</dbReference>
<accession>A0ABW5DZH7</accession>
<feature type="transmembrane region" description="Helical" evidence="5">
    <location>
        <begin position="99"/>
        <end position="117"/>
    </location>
</feature>
<evidence type="ECO:0000256" key="2">
    <source>
        <dbReference type="ARBA" id="ARBA00022692"/>
    </source>
</evidence>
<keyword evidence="4 5" id="KW-0472">Membrane</keyword>
<name>A0ABW5DZH7_9BACT</name>
<keyword evidence="9" id="KW-1185">Reference proteome</keyword>
<evidence type="ECO:0000256" key="1">
    <source>
        <dbReference type="ARBA" id="ARBA00004141"/>
    </source>
</evidence>
<dbReference type="EMBL" id="JBHUJC010000011">
    <property type="protein sequence ID" value="MFD2275633.1"/>
    <property type="molecule type" value="Genomic_DNA"/>
</dbReference>
<comment type="subcellular location">
    <subcellularLocation>
        <location evidence="1">Membrane</location>
        <topology evidence="1">Multi-pass membrane protein</topology>
    </subcellularLocation>
</comment>
<sequence>MNVWLIENGEKGGPFESYAVRERIESGEISADTLAWYQGAEGWVRIDTIPQFSILFAEKEDATPPPMPEEVQKSPREELKEAIAREVAKAPPLHMTRRFFARIFDYLLYISLIFVCFQERAFDALMGESMMQFLGVGIAYVILDGLMTHLWKSSPGKFLLGLKVTDHLGLAIPLKGSVIRSLRAWILGLGMWVMMPFAIAISWFMAKRFGYFLWDMPHRYRVLARPFSALHVVAYIVSVLIVNVVFSSLISQEVMEEMYKTLGVEDWMKQ</sequence>
<reference evidence="9" key="1">
    <citation type="journal article" date="2019" name="Int. J. Syst. Evol. Microbiol.">
        <title>The Global Catalogue of Microorganisms (GCM) 10K type strain sequencing project: providing services to taxonomists for standard genome sequencing and annotation.</title>
        <authorList>
            <consortium name="The Broad Institute Genomics Platform"/>
            <consortium name="The Broad Institute Genome Sequencing Center for Infectious Disease"/>
            <person name="Wu L."/>
            <person name="Ma J."/>
        </authorList>
    </citation>
    <scope>NUCLEOTIDE SEQUENCE [LARGE SCALE GENOMIC DNA]</scope>
    <source>
        <strain evidence="9">JCM 16545</strain>
    </source>
</reference>
<proteinExistence type="predicted"/>
<feature type="domain" description="RDD" evidence="6">
    <location>
        <begin position="94"/>
        <end position="207"/>
    </location>
</feature>
<protein>
    <submittedName>
        <fullName evidence="8">RDD family protein</fullName>
    </submittedName>
</protein>